<dbReference type="PANTHER" id="PTHR10953">
    <property type="entry name" value="UBIQUITIN-ACTIVATING ENZYME E1"/>
    <property type="match status" value="1"/>
</dbReference>
<dbReference type="EMBL" id="KV440975">
    <property type="protein sequence ID" value="OAD76823.1"/>
    <property type="molecule type" value="Genomic_DNA"/>
</dbReference>
<proteinExistence type="inferred from homology"/>
<keyword evidence="7" id="KW-0963">Cytoplasm</keyword>
<dbReference type="GO" id="GO:0006995">
    <property type="term" value="P:cellular response to nitrogen starvation"/>
    <property type="evidence" value="ECO:0007669"/>
    <property type="project" value="TreeGrafter"/>
</dbReference>
<keyword evidence="3 7" id="KW-0813">Transport</keyword>
<evidence type="ECO:0000259" key="9">
    <source>
        <dbReference type="Pfam" id="PF16420"/>
    </source>
</evidence>
<feature type="active site" description="Glycyl thioester intermediate" evidence="6">
    <location>
        <position position="544"/>
    </location>
</feature>
<dbReference type="VEuPathDB" id="FungiDB:PHYBLDRAFT_177085"/>
<dbReference type="Pfam" id="PF16420">
    <property type="entry name" value="ATG7_N"/>
    <property type="match status" value="1"/>
</dbReference>
<keyword evidence="11" id="KW-1185">Reference proteome</keyword>
<dbReference type="Gene3D" id="3.40.50.720">
    <property type="entry name" value="NAD(P)-binding Rossmann-like Domain"/>
    <property type="match status" value="1"/>
</dbReference>
<dbReference type="Gene3D" id="3.40.140.70">
    <property type="entry name" value="Ubiquitin-like modifier-activating enzyme ATG7 N-terminal domain"/>
    <property type="match status" value="1"/>
</dbReference>
<dbReference type="InterPro" id="IPR045886">
    <property type="entry name" value="ThiF/MoeB/HesA"/>
</dbReference>
<keyword evidence="4 7" id="KW-0653">Protein transport</keyword>
<dbReference type="FunFam" id="3.40.140.70:FF:000001">
    <property type="entry name" value="Ubiquitin-like modifier-activating enzyme atg7"/>
    <property type="match status" value="1"/>
</dbReference>
<dbReference type="RefSeq" id="XP_018294863.1">
    <property type="nucleotide sequence ID" value="XM_018437851.1"/>
</dbReference>
<evidence type="ECO:0000256" key="5">
    <source>
        <dbReference type="ARBA" id="ARBA00023006"/>
    </source>
</evidence>
<dbReference type="GO" id="GO:0034727">
    <property type="term" value="P:piecemeal microautophagy of the nucleus"/>
    <property type="evidence" value="ECO:0007669"/>
    <property type="project" value="TreeGrafter"/>
</dbReference>
<evidence type="ECO:0000256" key="1">
    <source>
        <dbReference type="ARBA" id="ARBA00010931"/>
    </source>
</evidence>
<comment type="subcellular location">
    <subcellularLocation>
        <location evidence="7">Cytoplasm</location>
    </subcellularLocation>
    <subcellularLocation>
        <location evidence="7">Preautophagosomal structure</location>
    </subcellularLocation>
</comment>
<evidence type="ECO:0000256" key="2">
    <source>
        <dbReference type="ARBA" id="ARBA00017647"/>
    </source>
</evidence>
<dbReference type="GO" id="GO:0032446">
    <property type="term" value="P:protein modification by small protein conjugation"/>
    <property type="evidence" value="ECO:0007669"/>
    <property type="project" value="TreeGrafter"/>
</dbReference>
<dbReference type="InterPro" id="IPR035985">
    <property type="entry name" value="Ubiquitin-activating_enz"/>
</dbReference>
<dbReference type="Proteomes" id="UP000077315">
    <property type="component" value="Unassembled WGS sequence"/>
</dbReference>
<feature type="domain" description="Ubiquitin-like modifier-activating enzyme Atg7 N-terminal" evidence="9">
    <location>
        <begin position="4"/>
        <end position="320"/>
    </location>
</feature>
<dbReference type="CDD" id="cd01486">
    <property type="entry name" value="Apg7"/>
    <property type="match status" value="1"/>
</dbReference>
<dbReference type="AlphaFoldDB" id="A0A162UPG6"/>
<reference evidence="11" key="1">
    <citation type="submission" date="2015-06" db="EMBL/GenBank/DDBJ databases">
        <title>Expansion of signal transduction pathways in fungi by whole-genome duplication.</title>
        <authorList>
            <consortium name="DOE Joint Genome Institute"/>
            <person name="Corrochano L.M."/>
            <person name="Kuo A."/>
            <person name="Marcet-Houben M."/>
            <person name="Polaino S."/>
            <person name="Salamov A."/>
            <person name="Villalobos J.M."/>
            <person name="Alvarez M.I."/>
            <person name="Avalos J."/>
            <person name="Benito E.P."/>
            <person name="Benoit I."/>
            <person name="Burger G."/>
            <person name="Camino L.P."/>
            <person name="Canovas D."/>
            <person name="Cerda-Olmedo E."/>
            <person name="Cheng J.-F."/>
            <person name="Dominguez A."/>
            <person name="Elias M."/>
            <person name="Eslava A.P."/>
            <person name="Glaser F."/>
            <person name="Grimwood J."/>
            <person name="Gutierrez G."/>
            <person name="Heitman J."/>
            <person name="Henrissat B."/>
            <person name="Iturriaga E.A."/>
            <person name="Lang B.F."/>
            <person name="Lavin J.L."/>
            <person name="Lee S."/>
            <person name="Li W."/>
            <person name="Lindquist E."/>
            <person name="Lopez-Garcia S."/>
            <person name="Luque E.M."/>
            <person name="Marcos A.T."/>
            <person name="Martin J."/>
            <person name="McCluskey K."/>
            <person name="Medina H.R."/>
            <person name="Miralles-Duran A."/>
            <person name="Miyazaki A."/>
            <person name="Munoz-Torres E."/>
            <person name="Oguiza J.A."/>
            <person name="Ohm R."/>
            <person name="Olmedo M."/>
            <person name="Orejas M."/>
            <person name="Ortiz-Castellanos L."/>
            <person name="Pisabarro A.G."/>
            <person name="Rodriguez-Romero J."/>
            <person name="Ruiz-Herrera J."/>
            <person name="Ruiz-Vazquez R."/>
            <person name="Sanz C."/>
            <person name="Schackwitz W."/>
            <person name="Schmutz J."/>
            <person name="Shahriari M."/>
            <person name="Shelest E."/>
            <person name="Silva-Franco F."/>
            <person name="Soanes D."/>
            <person name="Syed K."/>
            <person name="Tagua V.G."/>
            <person name="Talbot N.J."/>
            <person name="Thon M."/>
            <person name="De vries R.P."/>
            <person name="Wiebenga A."/>
            <person name="Yadav J.S."/>
            <person name="Braun E.L."/>
            <person name="Baker S."/>
            <person name="Garre V."/>
            <person name="Horwitz B."/>
            <person name="Torres-Martinez S."/>
            <person name="Idnurm A."/>
            <person name="Herrera-Estrella A."/>
            <person name="Gabaldon T."/>
            <person name="Grigoriev I.V."/>
        </authorList>
    </citation>
    <scope>NUCLEOTIDE SEQUENCE [LARGE SCALE GENOMIC DNA]</scope>
    <source>
        <strain evidence="11">NRRL 1555(-)</strain>
    </source>
</reference>
<gene>
    <name evidence="10" type="ORF">PHYBLDRAFT_177085</name>
</gene>
<dbReference type="GO" id="GO:0000422">
    <property type="term" value="P:autophagy of mitochondrion"/>
    <property type="evidence" value="ECO:0007669"/>
    <property type="project" value="TreeGrafter"/>
</dbReference>
<evidence type="ECO:0000313" key="10">
    <source>
        <dbReference type="EMBL" id="OAD76823.1"/>
    </source>
</evidence>
<dbReference type="InterPro" id="IPR006285">
    <property type="entry name" value="Atg7"/>
</dbReference>
<dbReference type="InterPro" id="IPR042522">
    <property type="entry name" value="Atg7_N_1"/>
</dbReference>
<comment type="similarity">
    <text evidence="1 7">Belongs to the ATG7 family.</text>
</comment>
<dbReference type="GO" id="GO:0000045">
    <property type="term" value="P:autophagosome assembly"/>
    <property type="evidence" value="ECO:0007669"/>
    <property type="project" value="TreeGrafter"/>
</dbReference>
<comment type="subunit">
    <text evidence="7">Homodimer.</text>
</comment>
<organism evidence="10 11">
    <name type="scientific">Phycomyces blakesleeanus (strain ATCC 8743b / DSM 1359 / FGSC 10004 / NBRC 33097 / NRRL 1555)</name>
    <dbReference type="NCBI Taxonomy" id="763407"/>
    <lineage>
        <taxon>Eukaryota</taxon>
        <taxon>Fungi</taxon>
        <taxon>Fungi incertae sedis</taxon>
        <taxon>Mucoromycota</taxon>
        <taxon>Mucoromycotina</taxon>
        <taxon>Mucoromycetes</taxon>
        <taxon>Mucorales</taxon>
        <taxon>Phycomycetaceae</taxon>
        <taxon>Phycomyces</taxon>
    </lineage>
</organism>
<dbReference type="STRING" id="763407.A0A162UPG6"/>
<protein>
    <recommendedName>
        <fullName evidence="2 7">Ubiquitin-like modifier-activating enzyme ATG7</fullName>
    </recommendedName>
    <alternativeName>
        <fullName evidence="7">Autophagy-related protein 7</fullName>
    </alternativeName>
</protein>
<sequence length="671" mass="74285">MTILQFTPFSSAVDAAFWQTLAEKKLNEFQLSDQSRSLLGYYTPGHALLDTQGQSVAVAPRLCLPSQAFEKTSTIPANAFQVTGTITNTNTIQDFQKLDRQALFQEAASKLWNCIESGEAIKHPGLLCQFFVLTFADLKKYKFYYWFCFPAPIPQPSQWQLDKPMTPITSEMNSDQIQSLAKEYAKLRSSQGPDSAYFLIKKHTSGNIRVGSLDTWDDFFNRSDEPIVGFADPSGLASPGWPLRPLLALAHHSWGLNTLKVVCYRDPIETSQILVTSLPTDSLYQPKDSKQKDTLPKSVGWERNAQAKLGPRVADLGPLMDPLRLADTSVDLNLKLMRWRVVPDLDLEKIKHTKCLLLGAGTLGCHVARCLLGWGVRHITFVDNGRVSFSNPVRQPLYTFEDCLEGGAPKAEQAAKALKAIQPSIVSKGYSFTIPMPGHPLPAQQLRQDSQALLDLIESHDVVYLLTDSRESRWLPTMLAAKLNKIVINSALGFDTYLVMRHGGRNQAQDQDQEKIGTNLGCYFCNDIVAPTDSLTDRTLDQQCTVTRPGLAAIAGALAVELMVSLTQHKDGVNAPAGKNDVPCLLGIVPHQIRGFLGQFSNMLIVGQAYDRCTACSTKVIEHYDADPLGFLSNVVEDPLYLEQITGLCQMKAESDALLLDDDWTGLEDDF</sequence>
<dbReference type="GO" id="GO:0015031">
    <property type="term" value="P:protein transport"/>
    <property type="evidence" value="ECO:0007669"/>
    <property type="project" value="UniProtKB-UniRule"/>
</dbReference>
<dbReference type="OrthoDB" id="338614at2759"/>
<dbReference type="InterPro" id="IPR032197">
    <property type="entry name" value="Atg7_N"/>
</dbReference>
<comment type="function">
    <text evidence="7">E1-like activating enzyme involved in the 2 ubiquitin-like systems required for cytoplasm to vacuole transport (Cvt) and autophagy. Activates ATG12 for its conjugation with ATG5 and ATG8 for its conjugation with phosphatidylethanolamine. Both systems are needed for the ATG8 association to Cvt vesicles and autophagosomes membranes. Autophagy is essential for maintenance of amino acid levels and protein synthesis under nitrogen starvation. Required for selective autophagic degradation of the nucleus (nucleophagy) as well as for mitophagy which contributes to regulate mitochondrial quantity and quality by eliminating the mitochondria to a basal level to fulfill cellular energy requirements and preventing excess ROS production.</text>
</comment>
<evidence type="ECO:0000256" key="7">
    <source>
        <dbReference type="RuleBase" id="RU366022"/>
    </source>
</evidence>
<dbReference type="NCBIfam" id="TIGR01381">
    <property type="entry name" value="E1_like_apg7"/>
    <property type="match status" value="1"/>
</dbReference>
<feature type="domain" description="THIF-type NAD/FAD binding fold" evidence="8">
    <location>
        <begin position="337"/>
        <end position="571"/>
    </location>
</feature>
<dbReference type="FunCoup" id="A0A162UPG6">
    <property type="interactions" value="438"/>
</dbReference>
<dbReference type="GO" id="GO:0019779">
    <property type="term" value="F:Atg8 activating enzyme activity"/>
    <property type="evidence" value="ECO:0007669"/>
    <property type="project" value="TreeGrafter"/>
</dbReference>
<dbReference type="GO" id="GO:0019778">
    <property type="term" value="F:Atg12 activating enzyme activity"/>
    <property type="evidence" value="ECO:0007669"/>
    <property type="project" value="TreeGrafter"/>
</dbReference>
<dbReference type="PANTHER" id="PTHR10953:SF3">
    <property type="entry name" value="UBIQUITIN-LIKE MODIFIER-ACTIVATING ENZYME ATG7"/>
    <property type="match status" value="1"/>
</dbReference>
<dbReference type="SUPFAM" id="SSF69572">
    <property type="entry name" value="Activating enzymes of the ubiquitin-like proteins"/>
    <property type="match status" value="1"/>
</dbReference>
<dbReference type="Gene3D" id="3.40.140.100">
    <property type="entry name" value="Ubiquitin-like modifier-activating enzyme ATG7 C-terminal domain"/>
    <property type="match status" value="1"/>
</dbReference>
<dbReference type="Pfam" id="PF00899">
    <property type="entry name" value="ThiF"/>
    <property type="match status" value="1"/>
</dbReference>
<evidence type="ECO:0000256" key="6">
    <source>
        <dbReference type="PIRSR" id="PIRSR606285-1"/>
    </source>
</evidence>
<evidence type="ECO:0000313" key="11">
    <source>
        <dbReference type="Proteomes" id="UP000077315"/>
    </source>
</evidence>
<evidence type="ECO:0000256" key="4">
    <source>
        <dbReference type="ARBA" id="ARBA00022927"/>
    </source>
</evidence>
<keyword evidence="7" id="KW-0833">Ubl conjugation pathway</keyword>
<accession>A0A162UPG6</accession>
<dbReference type="InterPro" id="IPR042523">
    <property type="entry name" value="Atg7_N_2"/>
</dbReference>
<keyword evidence="5 7" id="KW-0072">Autophagy</keyword>
<dbReference type="InParanoid" id="A0A162UPG6"/>
<name>A0A162UPG6_PHYB8</name>
<dbReference type="InterPro" id="IPR000594">
    <property type="entry name" value="ThiF_NAD_FAD-bd"/>
</dbReference>
<evidence type="ECO:0000259" key="8">
    <source>
        <dbReference type="Pfam" id="PF00899"/>
    </source>
</evidence>
<dbReference type="GO" id="GO:0000407">
    <property type="term" value="C:phagophore assembly site"/>
    <property type="evidence" value="ECO:0007669"/>
    <property type="project" value="UniProtKB-SubCell"/>
</dbReference>
<evidence type="ECO:0000256" key="3">
    <source>
        <dbReference type="ARBA" id="ARBA00022448"/>
    </source>
</evidence>
<dbReference type="GeneID" id="28998757"/>
<dbReference type="FunFam" id="3.40.50.720:FF:000243">
    <property type="entry name" value="Ubiquitin-like modifier-activating enzyme ATG7"/>
    <property type="match status" value="1"/>
</dbReference>